<accession>A0ABT7ABV0</accession>
<evidence type="ECO:0000256" key="1">
    <source>
        <dbReference type="SAM" id="Coils"/>
    </source>
</evidence>
<dbReference type="InterPro" id="IPR007060">
    <property type="entry name" value="FtsL/DivIC"/>
</dbReference>
<evidence type="ECO:0000256" key="2">
    <source>
        <dbReference type="SAM" id="Phobius"/>
    </source>
</evidence>
<comment type="caution">
    <text evidence="3">The sequence shown here is derived from an EMBL/GenBank/DDBJ whole genome shotgun (WGS) entry which is preliminary data.</text>
</comment>
<sequence length="111" mass="12363">MVIRKRLRAVLIPLALYAVSGAVVGYFVYHANNGDRGLEAKKALKIDIARLNGDLAAAKAERADWERRIALLRADALDRDLLEERSRETLGRVHANDLIIMTDPQKAAGMR</sequence>
<keyword evidence="2" id="KW-1133">Transmembrane helix</keyword>
<gene>
    <name evidence="3" type="ORF">QNA08_01095</name>
</gene>
<dbReference type="EMBL" id="JASJEV010000001">
    <property type="protein sequence ID" value="MDJ1156841.1"/>
    <property type="molecule type" value="Genomic_DNA"/>
</dbReference>
<dbReference type="RefSeq" id="WP_283738836.1">
    <property type="nucleotide sequence ID" value="NZ_JASJEV010000001.1"/>
</dbReference>
<dbReference type="Pfam" id="PF04977">
    <property type="entry name" value="DivIC"/>
    <property type="match status" value="1"/>
</dbReference>
<keyword evidence="2" id="KW-0812">Transmembrane</keyword>
<dbReference type="Proteomes" id="UP001321492">
    <property type="component" value="Unassembled WGS sequence"/>
</dbReference>
<evidence type="ECO:0000313" key="3">
    <source>
        <dbReference type="EMBL" id="MDJ1156841.1"/>
    </source>
</evidence>
<keyword evidence="2" id="KW-0472">Membrane</keyword>
<reference evidence="3 4" key="1">
    <citation type="submission" date="2023-05" db="EMBL/GenBank/DDBJ databases">
        <title>Chelatococcus sp. nov., a moderately thermophilic bacterium isolated from hot spring microbial mat.</title>
        <authorList>
            <person name="Hu C.-J."/>
            <person name="Li W.-J."/>
        </authorList>
    </citation>
    <scope>NUCLEOTIDE SEQUENCE [LARGE SCALE GENOMIC DNA]</scope>
    <source>
        <strain evidence="3 4">SYSU G07232</strain>
    </source>
</reference>
<feature type="transmembrane region" description="Helical" evidence="2">
    <location>
        <begin position="7"/>
        <end position="29"/>
    </location>
</feature>
<keyword evidence="1" id="KW-0175">Coiled coil</keyword>
<protein>
    <submittedName>
        <fullName evidence="3">Septum formation initiator family protein</fullName>
    </submittedName>
</protein>
<evidence type="ECO:0000313" key="4">
    <source>
        <dbReference type="Proteomes" id="UP001321492"/>
    </source>
</evidence>
<organism evidence="3 4">
    <name type="scientific">Chelatococcus albus</name>
    <dbReference type="NCBI Taxonomy" id="3047466"/>
    <lineage>
        <taxon>Bacteria</taxon>
        <taxon>Pseudomonadati</taxon>
        <taxon>Pseudomonadota</taxon>
        <taxon>Alphaproteobacteria</taxon>
        <taxon>Hyphomicrobiales</taxon>
        <taxon>Chelatococcaceae</taxon>
        <taxon>Chelatococcus</taxon>
    </lineage>
</organism>
<keyword evidence="4" id="KW-1185">Reference proteome</keyword>
<feature type="coiled-coil region" evidence="1">
    <location>
        <begin position="41"/>
        <end position="75"/>
    </location>
</feature>
<name>A0ABT7ABV0_9HYPH</name>
<proteinExistence type="predicted"/>